<feature type="binding site" evidence="11">
    <location>
        <position position="11"/>
    </location>
    <ligand>
        <name>Mg(2+)</name>
        <dbReference type="ChEBI" id="CHEBI:18420"/>
        <label>2</label>
    </ligand>
</feature>
<comment type="subcellular location">
    <subcellularLocation>
        <location evidence="11">Cytoplasm</location>
    </subcellularLocation>
</comment>
<dbReference type="Proteomes" id="UP000617951">
    <property type="component" value="Unassembled WGS sequence"/>
</dbReference>
<dbReference type="EC" id="3.1.26.4" evidence="5 11"/>
<comment type="similarity">
    <text evidence="3 11">Belongs to the RNase H family.</text>
</comment>
<dbReference type="InterPro" id="IPR050092">
    <property type="entry name" value="RNase_H"/>
</dbReference>
<feature type="binding site" evidence="11">
    <location>
        <position position="11"/>
    </location>
    <ligand>
        <name>Mg(2+)</name>
        <dbReference type="ChEBI" id="CHEBI:18420"/>
        <label>1</label>
    </ligand>
</feature>
<dbReference type="Gene3D" id="3.30.420.10">
    <property type="entry name" value="Ribonuclease H-like superfamily/Ribonuclease H"/>
    <property type="match status" value="1"/>
</dbReference>
<dbReference type="CDD" id="cd09278">
    <property type="entry name" value="RNase_HI_prokaryote_like"/>
    <property type="match status" value="1"/>
</dbReference>
<evidence type="ECO:0000256" key="3">
    <source>
        <dbReference type="ARBA" id="ARBA00005300"/>
    </source>
</evidence>
<dbReference type="InterPro" id="IPR036397">
    <property type="entry name" value="RNaseH_sf"/>
</dbReference>
<dbReference type="RefSeq" id="WP_249279470.1">
    <property type="nucleotide sequence ID" value="NZ_JACRSS010000001.1"/>
</dbReference>
<gene>
    <name evidence="11 13" type="primary">rnhA</name>
    <name evidence="13" type="ORF">H8693_01310</name>
</gene>
<dbReference type="Pfam" id="PF00075">
    <property type="entry name" value="RNase_H"/>
    <property type="match status" value="1"/>
</dbReference>
<feature type="binding site" evidence="11">
    <location>
        <position position="136"/>
    </location>
    <ligand>
        <name>Mg(2+)</name>
        <dbReference type="ChEBI" id="CHEBI:18420"/>
        <label>2</label>
    </ligand>
</feature>
<evidence type="ECO:0000256" key="5">
    <source>
        <dbReference type="ARBA" id="ARBA00012180"/>
    </source>
</evidence>
<dbReference type="InterPro" id="IPR022892">
    <property type="entry name" value="RNaseHI"/>
</dbReference>
<keyword evidence="6 11" id="KW-0540">Nuclease</keyword>
<dbReference type="GO" id="GO:0000287">
    <property type="term" value="F:magnesium ion binding"/>
    <property type="evidence" value="ECO:0007669"/>
    <property type="project" value="UniProtKB-UniRule"/>
</dbReference>
<evidence type="ECO:0000256" key="6">
    <source>
        <dbReference type="ARBA" id="ARBA00022722"/>
    </source>
</evidence>
<keyword evidence="11" id="KW-0963">Cytoplasm</keyword>
<comment type="cofactor">
    <cofactor evidence="11">
        <name>Mg(2+)</name>
        <dbReference type="ChEBI" id="CHEBI:18420"/>
    </cofactor>
    <text evidence="11">Binds 1 Mg(2+) ion per subunit. May bind a second metal ion at a regulatory site, or after substrate binding.</text>
</comment>
<protein>
    <recommendedName>
        <fullName evidence="5 11">Ribonuclease H</fullName>
        <shortName evidence="11">RNase H</shortName>
        <ecNumber evidence="5 11">3.1.26.4</ecNumber>
    </recommendedName>
</protein>
<dbReference type="FunFam" id="3.30.420.10:FF:000089">
    <property type="entry name" value="Ribonuclease H"/>
    <property type="match status" value="1"/>
</dbReference>
<dbReference type="EMBL" id="JACRSS010000001">
    <property type="protein sequence ID" value="MBC8537568.1"/>
    <property type="molecule type" value="Genomic_DNA"/>
</dbReference>
<dbReference type="HAMAP" id="MF_00042">
    <property type="entry name" value="RNase_H"/>
    <property type="match status" value="1"/>
</dbReference>
<dbReference type="GO" id="GO:0003676">
    <property type="term" value="F:nucleic acid binding"/>
    <property type="evidence" value="ECO:0007669"/>
    <property type="project" value="InterPro"/>
</dbReference>
<evidence type="ECO:0000259" key="12">
    <source>
        <dbReference type="PROSITE" id="PS50879"/>
    </source>
</evidence>
<dbReference type="InterPro" id="IPR012337">
    <property type="entry name" value="RNaseH-like_sf"/>
</dbReference>
<organism evidence="13 14">
    <name type="scientific">Guopingia tenuis</name>
    <dbReference type="NCBI Taxonomy" id="2763656"/>
    <lineage>
        <taxon>Bacteria</taxon>
        <taxon>Bacillati</taxon>
        <taxon>Bacillota</taxon>
        <taxon>Clostridia</taxon>
        <taxon>Christensenellales</taxon>
        <taxon>Christensenellaceae</taxon>
        <taxon>Guopingia</taxon>
    </lineage>
</organism>
<accession>A0A926DG77</accession>
<feature type="binding site" evidence="11">
    <location>
        <position position="71"/>
    </location>
    <ligand>
        <name>Mg(2+)</name>
        <dbReference type="ChEBI" id="CHEBI:18420"/>
        <label>1</label>
    </ligand>
</feature>
<evidence type="ECO:0000256" key="10">
    <source>
        <dbReference type="ARBA" id="ARBA00022842"/>
    </source>
</evidence>
<comment type="catalytic activity">
    <reaction evidence="1 11">
        <text>Endonucleolytic cleavage to 5'-phosphomonoester.</text>
        <dbReference type="EC" id="3.1.26.4"/>
    </reaction>
</comment>
<dbReference type="GO" id="GO:0004523">
    <property type="term" value="F:RNA-DNA hybrid ribonuclease activity"/>
    <property type="evidence" value="ECO:0007669"/>
    <property type="project" value="UniProtKB-UniRule"/>
</dbReference>
<comment type="caution">
    <text evidence="13">The sequence shown here is derived from an EMBL/GenBank/DDBJ whole genome shotgun (WGS) entry which is preliminary data.</text>
</comment>
<dbReference type="GO" id="GO:0005737">
    <property type="term" value="C:cytoplasm"/>
    <property type="evidence" value="ECO:0007669"/>
    <property type="project" value="UniProtKB-SubCell"/>
</dbReference>
<keyword evidence="14" id="KW-1185">Reference proteome</keyword>
<reference evidence="13" key="1">
    <citation type="submission" date="2020-08" db="EMBL/GenBank/DDBJ databases">
        <title>Genome public.</title>
        <authorList>
            <person name="Liu C."/>
            <person name="Sun Q."/>
        </authorList>
    </citation>
    <scope>NUCLEOTIDE SEQUENCE</scope>
    <source>
        <strain evidence="13">NSJ-63</strain>
    </source>
</reference>
<keyword evidence="10 11" id="KW-0460">Magnesium</keyword>
<dbReference type="PANTHER" id="PTHR10642">
    <property type="entry name" value="RIBONUCLEASE H1"/>
    <property type="match status" value="1"/>
</dbReference>
<name>A0A926DG77_9FIRM</name>
<evidence type="ECO:0000256" key="1">
    <source>
        <dbReference type="ARBA" id="ARBA00000077"/>
    </source>
</evidence>
<evidence type="ECO:0000256" key="4">
    <source>
        <dbReference type="ARBA" id="ARBA00011245"/>
    </source>
</evidence>
<evidence type="ECO:0000256" key="2">
    <source>
        <dbReference type="ARBA" id="ARBA00004065"/>
    </source>
</evidence>
<evidence type="ECO:0000256" key="11">
    <source>
        <dbReference type="HAMAP-Rule" id="MF_00042"/>
    </source>
</evidence>
<evidence type="ECO:0000256" key="8">
    <source>
        <dbReference type="ARBA" id="ARBA00022759"/>
    </source>
</evidence>
<dbReference type="AlphaFoldDB" id="A0A926DG77"/>
<evidence type="ECO:0000256" key="9">
    <source>
        <dbReference type="ARBA" id="ARBA00022801"/>
    </source>
</evidence>
<comment type="function">
    <text evidence="2 11">Endonuclease that specifically degrades the RNA of RNA-DNA hybrids.</text>
</comment>
<dbReference type="InterPro" id="IPR002156">
    <property type="entry name" value="RNaseH_domain"/>
</dbReference>
<dbReference type="PROSITE" id="PS50879">
    <property type="entry name" value="RNASE_H_1"/>
    <property type="match status" value="1"/>
</dbReference>
<keyword evidence="9 11" id="KW-0378">Hydrolase</keyword>
<dbReference type="NCBIfam" id="NF001236">
    <property type="entry name" value="PRK00203.1"/>
    <property type="match status" value="1"/>
</dbReference>
<dbReference type="SUPFAM" id="SSF53098">
    <property type="entry name" value="Ribonuclease H-like"/>
    <property type="match status" value="1"/>
</dbReference>
<feature type="binding site" evidence="11">
    <location>
        <position position="49"/>
    </location>
    <ligand>
        <name>Mg(2+)</name>
        <dbReference type="ChEBI" id="CHEBI:18420"/>
        <label>1</label>
    </ligand>
</feature>
<keyword evidence="8 11" id="KW-0255">Endonuclease</keyword>
<evidence type="ECO:0000313" key="14">
    <source>
        <dbReference type="Proteomes" id="UP000617951"/>
    </source>
</evidence>
<evidence type="ECO:0000313" key="13">
    <source>
        <dbReference type="EMBL" id="MBC8537568.1"/>
    </source>
</evidence>
<comment type="subunit">
    <text evidence="4 11">Monomer.</text>
</comment>
<sequence length="159" mass="17853">MAYKHVDIYCDGACSGNPGPGGWGAVLLYKGAKRELSGYSSESTNNRMELTAAIMALNALKEPCDVHIYTDSAYLCNAFNNGWIIAWERNGWINAKKKPVENKDLWLLLTNKTKEHRISWFKVKGHADNAYNNLCDKLATDEIKKNKEAKKKTQAADLK</sequence>
<feature type="domain" description="RNase H type-1" evidence="12">
    <location>
        <begin position="2"/>
        <end position="144"/>
    </location>
</feature>
<keyword evidence="7 11" id="KW-0479">Metal-binding</keyword>
<dbReference type="PANTHER" id="PTHR10642:SF26">
    <property type="entry name" value="RIBONUCLEASE H1"/>
    <property type="match status" value="1"/>
</dbReference>
<evidence type="ECO:0000256" key="7">
    <source>
        <dbReference type="ARBA" id="ARBA00022723"/>
    </source>
</evidence>
<proteinExistence type="inferred from homology"/>
<dbReference type="GO" id="GO:0043137">
    <property type="term" value="P:DNA replication, removal of RNA primer"/>
    <property type="evidence" value="ECO:0007669"/>
    <property type="project" value="TreeGrafter"/>
</dbReference>